<reference evidence="3" key="1">
    <citation type="submission" date="2016-06" db="EMBL/GenBank/DDBJ databases">
        <title>Parallel loss of symbiosis genes in relatives of nitrogen-fixing non-legume Parasponia.</title>
        <authorList>
            <person name="Van Velzen R."/>
            <person name="Holmer R."/>
            <person name="Bu F."/>
            <person name="Rutten L."/>
            <person name="Van Zeijl A."/>
            <person name="Liu W."/>
            <person name="Santuari L."/>
            <person name="Cao Q."/>
            <person name="Sharma T."/>
            <person name="Shen D."/>
            <person name="Roswanjaya Y."/>
            <person name="Wardhani T."/>
            <person name="Kalhor M.S."/>
            <person name="Jansen J."/>
            <person name="Van den Hoogen J."/>
            <person name="Gungor B."/>
            <person name="Hartog M."/>
            <person name="Hontelez J."/>
            <person name="Verver J."/>
            <person name="Yang W.-C."/>
            <person name="Schijlen E."/>
            <person name="Repin R."/>
            <person name="Schilthuizen M."/>
            <person name="Schranz E."/>
            <person name="Heidstra R."/>
            <person name="Miyata K."/>
            <person name="Fedorova E."/>
            <person name="Kohlen W."/>
            <person name="Bisseling T."/>
            <person name="Smit S."/>
            <person name="Geurts R."/>
        </authorList>
    </citation>
    <scope>NUCLEOTIDE SEQUENCE [LARGE SCALE GENOMIC DNA]</scope>
    <source>
        <strain evidence="3">cv. RG33-2</strain>
    </source>
</reference>
<proteinExistence type="predicted"/>
<evidence type="ECO:0000313" key="3">
    <source>
        <dbReference type="Proteomes" id="UP000237000"/>
    </source>
</evidence>
<name>A0A2P5AIR0_TREOI</name>
<evidence type="ECO:0000313" key="2">
    <source>
        <dbReference type="EMBL" id="PON36397.1"/>
    </source>
</evidence>
<feature type="region of interest" description="Disordered" evidence="1">
    <location>
        <begin position="1"/>
        <end position="29"/>
    </location>
</feature>
<dbReference type="Proteomes" id="UP000237000">
    <property type="component" value="Unassembled WGS sequence"/>
</dbReference>
<keyword evidence="3" id="KW-1185">Reference proteome</keyword>
<accession>A0A2P5AIR0</accession>
<dbReference type="InParanoid" id="A0A2P5AIR0"/>
<protein>
    <submittedName>
        <fullName evidence="2">Uncharacterized protein</fullName>
    </submittedName>
</protein>
<dbReference type="AlphaFoldDB" id="A0A2P5AIR0"/>
<sequence length="177" mass="19732">MIIGEKQIKDLGEKRHDSQGGGVTDKQNLKKVVTTTKHSEHEIMGCQIVDSTHAGVVVGKMLNKGDNLKVVEFGGPKITLEKGEIVSSSADGENNRSRTVESTRHKGIGDTVVGYNRKSNNEDELILSQSPSITQTLELPYNQVHLSRKPHDFPEHFPIAWTILKTALKPYFNFWAR</sequence>
<comment type="caution">
    <text evidence="2">The sequence shown here is derived from an EMBL/GenBank/DDBJ whole genome shotgun (WGS) entry which is preliminary data.</text>
</comment>
<organism evidence="2 3">
    <name type="scientific">Trema orientale</name>
    <name type="common">Charcoal tree</name>
    <name type="synonym">Celtis orientalis</name>
    <dbReference type="NCBI Taxonomy" id="63057"/>
    <lineage>
        <taxon>Eukaryota</taxon>
        <taxon>Viridiplantae</taxon>
        <taxon>Streptophyta</taxon>
        <taxon>Embryophyta</taxon>
        <taxon>Tracheophyta</taxon>
        <taxon>Spermatophyta</taxon>
        <taxon>Magnoliopsida</taxon>
        <taxon>eudicotyledons</taxon>
        <taxon>Gunneridae</taxon>
        <taxon>Pentapetalae</taxon>
        <taxon>rosids</taxon>
        <taxon>fabids</taxon>
        <taxon>Rosales</taxon>
        <taxon>Cannabaceae</taxon>
        <taxon>Trema</taxon>
    </lineage>
</organism>
<evidence type="ECO:0000256" key="1">
    <source>
        <dbReference type="SAM" id="MobiDB-lite"/>
    </source>
</evidence>
<dbReference type="EMBL" id="JXTC01000833">
    <property type="protein sequence ID" value="PON36397.1"/>
    <property type="molecule type" value="Genomic_DNA"/>
</dbReference>
<feature type="compositionally biased region" description="Basic and acidic residues" evidence="1">
    <location>
        <begin position="1"/>
        <end position="18"/>
    </location>
</feature>
<gene>
    <name evidence="2" type="ORF">TorRG33x02_349370</name>
</gene>
<dbReference type="OrthoDB" id="10471250at2759"/>